<dbReference type="PANTHER" id="PTHR10660">
    <property type="entry name" value="PROTEASOME REGULATOR PA28"/>
    <property type="match status" value="1"/>
</dbReference>
<dbReference type="Pfam" id="PF02252">
    <property type="entry name" value="PA28_C"/>
    <property type="match status" value="1"/>
</dbReference>
<comment type="function">
    <text evidence="3">Implicated in immunoproteasome assembly and required for efficient antigen processing. The PA28 activator complex enhances the generation of class I binding peptides by altering the cleavage pattern of the proteasome.</text>
</comment>
<keyword evidence="7" id="KW-1185">Reference proteome</keyword>
<evidence type="ECO:0000259" key="5">
    <source>
        <dbReference type="Pfam" id="PF02252"/>
    </source>
</evidence>
<dbReference type="Proteomes" id="UP001488838">
    <property type="component" value="Unassembled WGS sequence"/>
</dbReference>
<dbReference type="FunFam" id="1.20.120.180:FF:000002">
    <property type="entry name" value="Proteasome activator complex subunit 1"/>
    <property type="match status" value="1"/>
</dbReference>
<dbReference type="SUPFAM" id="SSF47216">
    <property type="entry name" value="Proteasome activator"/>
    <property type="match status" value="1"/>
</dbReference>
<dbReference type="GO" id="GO:0061133">
    <property type="term" value="F:endopeptidase activator activity"/>
    <property type="evidence" value="ECO:0007669"/>
    <property type="project" value="TreeGrafter"/>
</dbReference>
<dbReference type="InterPro" id="IPR003186">
    <property type="entry name" value="PA28_C"/>
</dbReference>
<evidence type="ECO:0000256" key="1">
    <source>
        <dbReference type="ARBA" id="ARBA00005883"/>
    </source>
</evidence>
<dbReference type="GO" id="GO:0008537">
    <property type="term" value="C:proteasome activator complex"/>
    <property type="evidence" value="ECO:0007669"/>
    <property type="project" value="InterPro"/>
</dbReference>
<dbReference type="GO" id="GO:0005737">
    <property type="term" value="C:cytoplasm"/>
    <property type="evidence" value="ECO:0007669"/>
    <property type="project" value="TreeGrafter"/>
</dbReference>
<feature type="non-terminal residue" evidence="6">
    <location>
        <position position="396"/>
    </location>
</feature>
<comment type="similarity">
    <text evidence="1">Belongs to the PA28 family.</text>
</comment>
<proteinExistence type="inferred from homology"/>
<evidence type="ECO:0000256" key="2">
    <source>
        <dbReference type="ARBA" id="ARBA00022942"/>
    </source>
</evidence>
<name>A0AAW0H373_MYOGA</name>
<evidence type="ECO:0000256" key="4">
    <source>
        <dbReference type="SAM" id="MobiDB-lite"/>
    </source>
</evidence>
<keyword evidence="2" id="KW-0647">Proteasome</keyword>
<dbReference type="GO" id="GO:0005654">
    <property type="term" value="C:nucleoplasm"/>
    <property type="evidence" value="ECO:0007669"/>
    <property type="project" value="TreeGrafter"/>
</dbReference>
<feature type="compositionally biased region" description="Basic and acidic residues" evidence="4">
    <location>
        <begin position="7"/>
        <end position="16"/>
    </location>
</feature>
<dbReference type="Gene3D" id="1.20.120.180">
    <property type="entry name" value="Proteasome activator pa28, C-terminal domain"/>
    <property type="match status" value="1"/>
</dbReference>
<dbReference type="InterPro" id="IPR036997">
    <property type="entry name" value="PA28_C_sf"/>
</dbReference>
<accession>A0AAW0H373</accession>
<sequence length="396" mass="44281">FVADLTIEDKHQHQRQEEEDDKNEVTEELNPTVVVQQQALGSSPILGQPPSPGLGFPCLLKVAVSLLRPLRRQLTHVLATETQVLKEANGQQAEPFRQEAQGSPLVGDVLEHCDRDAEEGNEQITECQRADEDVGDCAHGFAAGHHIDYQRVAKERQGKNECSHQRKSQFSPRWQLGSVNQRPQPVEMNELLPSQIVRTQQPGELLRVYRVFLKYLSLSQLRTAPSQSPILQKCRAELRNVEMQTGKGAESPEVTLQMTGPEQGQGGFTIPEHLNIGLRKQRRGQQSPGIEVSKVRNKEACPMEEQVNHNEKIVVLLQHLKPEIKDVIEQLNVITTCLQLQIPQLEGGNNCGVAVQEKVFELMTSLHTKLEGFHTQTSKYFSEKGDAVTKSSQVAS</sequence>
<evidence type="ECO:0000256" key="3">
    <source>
        <dbReference type="ARBA" id="ARBA00037467"/>
    </source>
</evidence>
<protein>
    <recommendedName>
        <fullName evidence="5">Proteasome activator PA28 C-terminal domain-containing protein</fullName>
    </recommendedName>
</protein>
<organism evidence="6 7">
    <name type="scientific">Myodes glareolus</name>
    <name type="common">Bank vole</name>
    <name type="synonym">Clethrionomys glareolus</name>
    <dbReference type="NCBI Taxonomy" id="447135"/>
    <lineage>
        <taxon>Eukaryota</taxon>
        <taxon>Metazoa</taxon>
        <taxon>Chordata</taxon>
        <taxon>Craniata</taxon>
        <taxon>Vertebrata</taxon>
        <taxon>Euteleostomi</taxon>
        <taxon>Mammalia</taxon>
        <taxon>Eutheria</taxon>
        <taxon>Euarchontoglires</taxon>
        <taxon>Glires</taxon>
        <taxon>Rodentia</taxon>
        <taxon>Myomorpha</taxon>
        <taxon>Muroidea</taxon>
        <taxon>Cricetidae</taxon>
        <taxon>Arvicolinae</taxon>
        <taxon>Myodes</taxon>
    </lineage>
</organism>
<dbReference type="EMBL" id="JBBHLL010001328">
    <property type="protein sequence ID" value="KAK7796215.1"/>
    <property type="molecule type" value="Genomic_DNA"/>
</dbReference>
<reference evidence="6 7" key="1">
    <citation type="journal article" date="2023" name="bioRxiv">
        <title>Conserved and derived expression patterns and positive selection on dental genes reveal complex evolutionary context of ever-growing rodent molars.</title>
        <authorList>
            <person name="Calamari Z.T."/>
            <person name="Song A."/>
            <person name="Cohen E."/>
            <person name="Akter M."/>
            <person name="Roy R.D."/>
            <person name="Hallikas O."/>
            <person name="Christensen M.M."/>
            <person name="Li P."/>
            <person name="Marangoni P."/>
            <person name="Jernvall J."/>
            <person name="Klein O.D."/>
        </authorList>
    </citation>
    <scope>NUCLEOTIDE SEQUENCE [LARGE SCALE GENOMIC DNA]</scope>
    <source>
        <strain evidence="6">V071</strain>
    </source>
</reference>
<dbReference type="PANTHER" id="PTHR10660:SF5">
    <property type="entry name" value="PROTEASOME ACTIVATOR COMPLEX SUBUNIT 1"/>
    <property type="match status" value="1"/>
</dbReference>
<feature type="region of interest" description="Disordered" evidence="4">
    <location>
        <begin position="1"/>
        <end position="26"/>
    </location>
</feature>
<feature type="domain" description="Proteasome activator PA28 C-terminal" evidence="5">
    <location>
        <begin position="307"/>
        <end position="392"/>
    </location>
</feature>
<dbReference type="InterPro" id="IPR009077">
    <property type="entry name" value="Proteasome_activ_PA28"/>
</dbReference>
<feature type="non-terminal residue" evidence="6">
    <location>
        <position position="1"/>
    </location>
</feature>
<gene>
    <name evidence="6" type="ORF">U0070_007048</name>
</gene>
<dbReference type="GO" id="GO:0061136">
    <property type="term" value="P:regulation of proteasomal protein catabolic process"/>
    <property type="evidence" value="ECO:0007669"/>
    <property type="project" value="TreeGrafter"/>
</dbReference>
<comment type="caution">
    <text evidence="6">The sequence shown here is derived from an EMBL/GenBank/DDBJ whole genome shotgun (WGS) entry which is preliminary data.</text>
</comment>
<dbReference type="GO" id="GO:2000045">
    <property type="term" value="P:regulation of G1/S transition of mitotic cell cycle"/>
    <property type="evidence" value="ECO:0007669"/>
    <property type="project" value="TreeGrafter"/>
</dbReference>
<evidence type="ECO:0000313" key="7">
    <source>
        <dbReference type="Proteomes" id="UP001488838"/>
    </source>
</evidence>
<dbReference type="AlphaFoldDB" id="A0AAW0H373"/>
<dbReference type="InterPro" id="IPR036252">
    <property type="entry name" value="Proteasome_activ_sf"/>
</dbReference>
<evidence type="ECO:0000313" key="6">
    <source>
        <dbReference type="EMBL" id="KAK7796215.1"/>
    </source>
</evidence>
<dbReference type="GO" id="GO:0019884">
    <property type="term" value="P:antigen processing and presentation of exogenous antigen"/>
    <property type="evidence" value="ECO:0007669"/>
    <property type="project" value="UniProtKB-ARBA"/>
</dbReference>